<name>D3VKB0_XENNA</name>
<dbReference type="HOGENOM" id="CLU_3190813_0_0_6"/>
<accession>D3VKB0</accession>
<evidence type="ECO:0000313" key="1">
    <source>
        <dbReference type="EMBL" id="CBJ88862.1"/>
    </source>
</evidence>
<dbReference type="EMBL" id="FN667742">
    <property type="protein sequence ID" value="CBJ88862.1"/>
    <property type="molecule type" value="Genomic_DNA"/>
</dbReference>
<organism evidence="1 2">
    <name type="scientific">Xenorhabdus nematophila (strain ATCC 19061 / DSM 3370 / CCUG 14189 / LMG 1036 / NCIMB 9965 / AN6)</name>
    <dbReference type="NCBI Taxonomy" id="406817"/>
    <lineage>
        <taxon>Bacteria</taxon>
        <taxon>Pseudomonadati</taxon>
        <taxon>Pseudomonadota</taxon>
        <taxon>Gammaproteobacteria</taxon>
        <taxon>Enterobacterales</taxon>
        <taxon>Morganellaceae</taxon>
        <taxon>Xenorhabdus</taxon>
    </lineage>
</organism>
<dbReference type="KEGG" id="xne:XNC1_0791"/>
<keyword evidence="2" id="KW-1185">Reference proteome</keyword>
<gene>
    <name evidence="1" type="ordered locus">XNC1_0791</name>
</gene>
<dbReference type="AlphaFoldDB" id="D3VKB0"/>
<sequence>MGTEIVRLLYQPHEAATRRMVNYFYYFNKSGYVIHIRYTVFYVTFL</sequence>
<protein>
    <submittedName>
        <fullName evidence="1">Uncharacterized protein</fullName>
    </submittedName>
</protein>
<proteinExistence type="predicted"/>
<dbReference type="Proteomes" id="UP000008075">
    <property type="component" value="Chromosome"/>
</dbReference>
<evidence type="ECO:0000313" key="2">
    <source>
        <dbReference type="Proteomes" id="UP000008075"/>
    </source>
</evidence>
<reference evidence="1 2" key="1">
    <citation type="journal article" date="2011" name="PLoS ONE">
        <title>The entomopathogenic bacterial endosymbionts xenorhabdus and photorhabdus: convergent lifestyles from divergent genomes.</title>
        <authorList>
            <person name="Chaston J.M."/>
            <person name="Suen G."/>
            <person name="Tucker S.L."/>
            <person name="Andersen A.W."/>
            <person name="Bhasin A."/>
            <person name="Bode E."/>
            <person name="Bode H.B."/>
            <person name="Brachmann A.O."/>
            <person name="Cowles C.E."/>
            <person name="Cowles K.N."/>
            <person name="Darby C."/>
            <person name="de Leon L."/>
            <person name="Drace K."/>
            <person name="Du Z."/>
            <person name="Givaudan A."/>
            <person name="Herbert Tran E.E."/>
            <person name="Jewell K.A."/>
            <person name="Knack J.J."/>
            <person name="Krasomil-Osterfeld K.C."/>
            <person name="Kukor R."/>
            <person name="Lanois A."/>
            <person name="Latreille P."/>
            <person name="Leimgruber N.K."/>
            <person name="Lipke C.M."/>
            <person name="Liu R."/>
            <person name="Lu X."/>
            <person name="Martens E.C."/>
            <person name="Marri P.R."/>
            <person name="Medigue C."/>
            <person name="Menard M.L."/>
            <person name="Miller N.M."/>
            <person name="Morales-Soto N."/>
            <person name="Norton S."/>
            <person name="Ogier J.C."/>
            <person name="Orchard S.S."/>
            <person name="Park D."/>
            <person name="Park Y."/>
            <person name="Qurollo B.A."/>
            <person name="Sugar D.R."/>
            <person name="Richards G.R."/>
            <person name="Rouy Z."/>
            <person name="Slominski B."/>
            <person name="Slominski K."/>
            <person name="Snyder H."/>
            <person name="Tjaden B.C."/>
            <person name="van der Hoeven R."/>
            <person name="Welch R.D."/>
            <person name="Wheeler C."/>
            <person name="Xiang B."/>
            <person name="Barbazuk B."/>
            <person name="Gaudriault S."/>
            <person name="Goodner B."/>
            <person name="Slater S.C."/>
            <person name="Forst S."/>
            <person name="Goldman B.S."/>
            <person name="Goodrich-Blair H."/>
        </authorList>
    </citation>
    <scope>NUCLEOTIDE SEQUENCE [LARGE SCALE GENOMIC DNA]</scope>
    <source>
        <strain evidence="2">ATCC 19061 / DSM 3370 / CCUG 14189 / LMG 1036 / NCIMB 9965 / AN6</strain>
    </source>
</reference>